<dbReference type="RefSeq" id="WP_152195975.1">
    <property type="nucleotide sequence ID" value="NZ_VUKD01000004.1"/>
</dbReference>
<comment type="caution">
    <text evidence="3">The sequence shown here is derived from an EMBL/GenBank/DDBJ whole genome shotgun (WGS) entry which is preliminary data.</text>
</comment>
<accession>A0A6N7EB64</accession>
<sequence length="410" mass="44717">MMTVEDWARIRHLHQAEGLSQRRIAEELGLARETVARAIRSECPPRYKPRPPVTGSAWLAVEPAVLVLLARHPRMPATVIAERVGWSGSVTWFRENVARLRPRYLPVDPADRLAHAPGEQVQCDLWFPPVSVPVGAGQEASLPVLVMAASNSRFLAAMMLPSRTTGDLLAGMWHLLSSHLGAVPRTLLWDNEAGIGRGGHLAQGVANFCGTLATRLVQARPYDPETKGIVERANQYLETSFLPGRDFTSPADFNAQLGAWLPRANARTVRALAARPVDLVAADRAAMLPLPPLAPQVGAQWVSRLGRDYYVRAGTNDYSVDPAVIGRLVEVTLDLERIVVTCEGQVVADHIRSWARAVTITDPAHVATARILRQRFQATGPLTGTEDDLVRDLSDYDTAFGVTGLDGQVA</sequence>
<dbReference type="PANTHER" id="PTHR35004">
    <property type="entry name" value="TRANSPOSASE RV3428C-RELATED"/>
    <property type="match status" value="1"/>
</dbReference>
<dbReference type="GO" id="GO:0015074">
    <property type="term" value="P:DNA integration"/>
    <property type="evidence" value="ECO:0007669"/>
    <property type="project" value="InterPro"/>
</dbReference>
<dbReference type="Gene3D" id="3.30.420.10">
    <property type="entry name" value="Ribonuclease H-like superfamily/Ribonuclease H"/>
    <property type="match status" value="1"/>
</dbReference>
<proteinExistence type="inferred from homology"/>
<dbReference type="GO" id="GO:0003676">
    <property type="term" value="F:nucleic acid binding"/>
    <property type="evidence" value="ECO:0007669"/>
    <property type="project" value="InterPro"/>
</dbReference>
<dbReference type="AlphaFoldDB" id="A0A6N7EB64"/>
<dbReference type="Pfam" id="PF22483">
    <property type="entry name" value="Mu-transpos_C_2"/>
    <property type="match status" value="1"/>
</dbReference>
<dbReference type="InterPro" id="IPR036397">
    <property type="entry name" value="RNaseH_sf"/>
</dbReference>
<dbReference type="InterPro" id="IPR012337">
    <property type="entry name" value="RNaseH-like_sf"/>
</dbReference>
<evidence type="ECO:0000313" key="4">
    <source>
        <dbReference type="Proteomes" id="UP000437709"/>
    </source>
</evidence>
<dbReference type="InterPro" id="IPR054353">
    <property type="entry name" value="IstA-like_C"/>
</dbReference>
<evidence type="ECO:0000256" key="1">
    <source>
        <dbReference type="ARBA" id="ARBA00009277"/>
    </source>
</evidence>
<dbReference type="SUPFAM" id="SSF53098">
    <property type="entry name" value="Ribonuclease H-like"/>
    <property type="match status" value="1"/>
</dbReference>
<protein>
    <submittedName>
        <fullName evidence="3">IS21 family transposase</fullName>
    </submittedName>
</protein>
<dbReference type="NCBIfam" id="NF033546">
    <property type="entry name" value="transpos_IS21"/>
    <property type="match status" value="1"/>
</dbReference>
<dbReference type="PANTHER" id="PTHR35004:SF8">
    <property type="entry name" value="TRANSPOSASE RV3428C-RELATED"/>
    <property type="match status" value="1"/>
</dbReference>
<evidence type="ECO:0000259" key="2">
    <source>
        <dbReference type="PROSITE" id="PS50994"/>
    </source>
</evidence>
<organism evidence="3 4">
    <name type="scientific">Georgenia subflava</name>
    <dbReference type="NCBI Taxonomy" id="1622177"/>
    <lineage>
        <taxon>Bacteria</taxon>
        <taxon>Bacillati</taxon>
        <taxon>Actinomycetota</taxon>
        <taxon>Actinomycetes</taxon>
        <taxon>Micrococcales</taxon>
        <taxon>Bogoriellaceae</taxon>
        <taxon>Georgenia</taxon>
    </lineage>
</organism>
<dbReference type="EMBL" id="WHPC01000002">
    <property type="protein sequence ID" value="MPV35622.1"/>
    <property type="molecule type" value="Genomic_DNA"/>
</dbReference>
<dbReference type="InterPro" id="IPR001584">
    <property type="entry name" value="Integrase_cat-core"/>
</dbReference>
<gene>
    <name evidence="3" type="ORF">GB881_00915</name>
</gene>
<keyword evidence="4" id="KW-1185">Reference proteome</keyword>
<name>A0A6N7EB64_9MICO</name>
<comment type="similarity">
    <text evidence="1">Belongs to the transposase IS21/IS408/IS1162 family.</text>
</comment>
<evidence type="ECO:0000313" key="3">
    <source>
        <dbReference type="EMBL" id="MPV35622.1"/>
    </source>
</evidence>
<feature type="domain" description="Integrase catalytic" evidence="2">
    <location>
        <begin position="113"/>
        <end position="284"/>
    </location>
</feature>
<dbReference type="Proteomes" id="UP000437709">
    <property type="component" value="Unassembled WGS sequence"/>
</dbReference>
<dbReference type="PROSITE" id="PS50994">
    <property type="entry name" value="INTEGRASE"/>
    <property type="match status" value="1"/>
</dbReference>
<reference evidence="3 4" key="1">
    <citation type="submission" date="2019-10" db="EMBL/GenBank/DDBJ databases">
        <title>Georgenia wutianyii sp. nov. and Georgenia yuyongxinii sp. nov. isolated from plateau pika (Ochotona curzoniae) in the Qinghai-Tibet plateau of China.</title>
        <authorList>
            <person name="Tian Z."/>
        </authorList>
    </citation>
    <scope>NUCLEOTIDE SEQUENCE [LARGE SCALE GENOMIC DNA]</scope>
    <source>
        <strain evidence="3 4">JCM 19765</strain>
    </source>
</reference>